<gene>
    <name evidence="1" type="ORF">QAD02_012052</name>
</gene>
<reference evidence="1" key="1">
    <citation type="submission" date="2023-04" db="EMBL/GenBank/DDBJ databases">
        <title>A chromosome-level genome assembly of the parasitoid wasp Eretmocerus hayati.</title>
        <authorList>
            <person name="Zhong Y."/>
            <person name="Liu S."/>
            <person name="Liu Y."/>
        </authorList>
    </citation>
    <scope>NUCLEOTIDE SEQUENCE</scope>
    <source>
        <strain evidence="1">ZJU_SS_LIU_2023</strain>
    </source>
</reference>
<evidence type="ECO:0000313" key="2">
    <source>
        <dbReference type="Proteomes" id="UP001239111"/>
    </source>
</evidence>
<organism evidence="1 2">
    <name type="scientific">Eretmocerus hayati</name>
    <dbReference type="NCBI Taxonomy" id="131215"/>
    <lineage>
        <taxon>Eukaryota</taxon>
        <taxon>Metazoa</taxon>
        <taxon>Ecdysozoa</taxon>
        <taxon>Arthropoda</taxon>
        <taxon>Hexapoda</taxon>
        <taxon>Insecta</taxon>
        <taxon>Pterygota</taxon>
        <taxon>Neoptera</taxon>
        <taxon>Endopterygota</taxon>
        <taxon>Hymenoptera</taxon>
        <taxon>Apocrita</taxon>
        <taxon>Proctotrupomorpha</taxon>
        <taxon>Chalcidoidea</taxon>
        <taxon>Aphelinidae</taxon>
        <taxon>Aphelininae</taxon>
        <taxon>Eretmocerus</taxon>
    </lineage>
</organism>
<comment type="caution">
    <text evidence="1">The sequence shown here is derived from an EMBL/GenBank/DDBJ whole genome shotgun (WGS) entry which is preliminary data.</text>
</comment>
<dbReference type="Proteomes" id="UP001239111">
    <property type="component" value="Chromosome 2"/>
</dbReference>
<proteinExistence type="predicted"/>
<dbReference type="EMBL" id="CM056742">
    <property type="protein sequence ID" value="KAJ8676266.1"/>
    <property type="molecule type" value="Genomic_DNA"/>
</dbReference>
<protein>
    <submittedName>
        <fullName evidence="1">Uncharacterized protein</fullName>
    </submittedName>
</protein>
<sequence length="419" mass="48720">MSHLERAFVACVLICLTLPIHGSEQSKQSVAHKSRLALIGPHPDKNEKGTVPVTEGIENTTLWIVYCNNNTIVSEARCTIHVQNYDFNNTSIMQKCKFLVEPSFEGSMSIVPWLRAFRMKKDTFLVTWIEYNHNTTIYARHVDGEDLRVVSFVKFLVIDTKRCTTKSTRTIGATYNDTYMDYYEFMKRLDIRISENTFDVFYPYFENSKYAQERFNIDGRRIKGPVGSKDFELDEQAVKVNMYYNHSNSIIRSWERFTAKDLCGYKMPCHSPLETEDGFAMTTSRNALTSCKKTNGKMWHCQFEALLNPSFSEWNMVFDYEPKHIMIYNVWIDPLVVMTSRKVSDDLIINLTILGLDGTLYEPVVFAKIHSPISMLHGHFFINDDFDICFSMLIVAQDYEQYFNFVSKCYSKEVLTKKP</sequence>
<name>A0ACC2NYL8_9HYME</name>
<accession>A0ACC2NYL8</accession>
<evidence type="ECO:0000313" key="1">
    <source>
        <dbReference type="EMBL" id="KAJ8676266.1"/>
    </source>
</evidence>
<keyword evidence="2" id="KW-1185">Reference proteome</keyword>